<gene>
    <name evidence="5" type="ORF">GCM10010989_27920</name>
</gene>
<dbReference type="SUPFAM" id="SSF55469">
    <property type="entry name" value="FMN-dependent nitroreductase-like"/>
    <property type="match status" value="1"/>
</dbReference>
<dbReference type="EMBL" id="BMIO01000011">
    <property type="protein sequence ID" value="GGD52239.1"/>
    <property type="molecule type" value="Genomic_DNA"/>
</dbReference>
<comment type="caution">
    <text evidence="5">The sequence shown here is derived from an EMBL/GenBank/DDBJ whole genome shotgun (WGS) entry which is preliminary data.</text>
</comment>
<evidence type="ECO:0000313" key="5">
    <source>
        <dbReference type="EMBL" id="GGD52239.1"/>
    </source>
</evidence>
<dbReference type="PANTHER" id="PTHR43673:SF10">
    <property type="entry name" value="NADH DEHYDROGENASE_NAD(P)H NITROREDUCTASE XCC3605-RELATED"/>
    <property type="match status" value="1"/>
</dbReference>
<dbReference type="InterPro" id="IPR029479">
    <property type="entry name" value="Nitroreductase"/>
</dbReference>
<keyword evidence="6" id="KW-1185">Reference proteome</keyword>
<comment type="similarity">
    <text evidence="1">Belongs to the nitroreductase family.</text>
</comment>
<evidence type="ECO:0000256" key="2">
    <source>
        <dbReference type="ARBA" id="ARBA00023002"/>
    </source>
</evidence>
<feature type="compositionally biased region" description="Basic and acidic residues" evidence="3">
    <location>
        <begin position="170"/>
        <end position="183"/>
    </location>
</feature>
<dbReference type="InterPro" id="IPR000415">
    <property type="entry name" value="Nitroreductase-like"/>
</dbReference>
<evidence type="ECO:0000313" key="6">
    <source>
        <dbReference type="Proteomes" id="UP000598997"/>
    </source>
</evidence>
<feature type="domain" description="Nitroreductase" evidence="4">
    <location>
        <begin position="14"/>
        <end position="55"/>
    </location>
</feature>
<dbReference type="Pfam" id="PF00881">
    <property type="entry name" value="Nitroreductase"/>
    <property type="match status" value="2"/>
</dbReference>
<dbReference type="GO" id="GO:0016491">
    <property type="term" value="F:oxidoreductase activity"/>
    <property type="evidence" value="ECO:0007669"/>
    <property type="project" value="UniProtKB-KW"/>
</dbReference>
<dbReference type="CDD" id="cd02138">
    <property type="entry name" value="TdsD-like"/>
    <property type="match status" value="1"/>
</dbReference>
<feature type="domain" description="Nitroreductase" evidence="4">
    <location>
        <begin position="74"/>
        <end position="159"/>
    </location>
</feature>
<evidence type="ECO:0000256" key="1">
    <source>
        <dbReference type="ARBA" id="ARBA00007118"/>
    </source>
</evidence>
<dbReference type="Proteomes" id="UP000598997">
    <property type="component" value="Unassembled WGS sequence"/>
</dbReference>
<feature type="region of interest" description="Disordered" evidence="3">
    <location>
        <begin position="161"/>
        <end position="194"/>
    </location>
</feature>
<accession>A0A916YMX6</accession>
<dbReference type="RefSeq" id="WP_066761418.1">
    <property type="nucleotide sequence ID" value="NZ_BMIO01000011.1"/>
</dbReference>
<dbReference type="AlphaFoldDB" id="A0A916YMX6"/>
<name>A0A916YMX6_9SPHN</name>
<evidence type="ECO:0000256" key="3">
    <source>
        <dbReference type="SAM" id="MobiDB-lite"/>
    </source>
</evidence>
<keyword evidence="2" id="KW-0560">Oxidoreductase</keyword>
<dbReference type="Gene3D" id="3.40.109.10">
    <property type="entry name" value="NADH Oxidase"/>
    <property type="match status" value="1"/>
</dbReference>
<proteinExistence type="inferred from homology"/>
<sequence>MTGRDAHEKIVPLIVERWSPRAFDETALPLEDLKVIIEAAGWAASAFNAQPWTFLYSLRGDENWDTFLDQLIPFNQDWVKTAGALLFIVSDRGTTKSEDGSPSHSHSFDAGAAWANLALQTTAMGYHAHAMTGIEFDKAVAALNIPDTHRLEAAVAIGRRGSAESLPEDLQDKEQPSGRKPVDEIMQPGTFSAN</sequence>
<organism evidence="5 6">
    <name type="scientific">Croceicoccus pelagius</name>
    <dbReference type="NCBI Taxonomy" id="1703341"/>
    <lineage>
        <taxon>Bacteria</taxon>
        <taxon>Pseudomonadati</taxon>
        <taxon>Pseudomonadota</taxon>
        <taxon>Alphaproteobacteria</taxon>
        <taxon>Sphingomonadales</taxon>
        <taxon>Erythrobacteraceae</taxon>
        <taxon>Croceicoccus</taxon>
    </lineage>
</organism>
<dbReference type="OrthoDB" id="9802510at2"/>
<dbReference type="PANTHER" id="PTHR43673">
    <property type="entry name" value="NAD(P)H NITROREDUCTASE YDGI-RELATED"/>
    <property type="match status" value="1"/>
</dbReference>
<evidence type="ECO:0000259" key="4">
    <source>
        <dbReference type="Pfam" id="PF00881"/>
    </source>
</evidence>
<reference evidence="5 6" key="1">
    <citation type="journal article" date="2014" name="Int. J. Syst. Evol. Microbiol.">
        <title>Complete genome sequence of Corynebacterium casei LMG S-19264T (=DSM 44701T), isolated from a smear-ripened cheese.</title>
        <authorList>
            <consortium name="US DOE Joint Genome Institute (JGI-PGF)"/>
            <person name="Walter F."/>
            <person name="Albersmeier A."/>
            <person name="Kalinowski J."/>
            <person name="Ruckert C."/>
        </authorList>
    </citation>
    <scope>NUCLEOTIDE SEQUENCE [LARGE SCALE GENOMIC DNA]</scope>
    <source>
        <strain evidence="5 6">CGMCC 1.15358</strain>
    </source>
</reference>
<protein>
    <submittedName>
        <fullName evidence="5">Nitroreductase</fullName>
    </submittedName>
</protein>